<dbReference type="Proteomes" id="UP000198816">
    <property type="component" value="Unassembled WGS sequence"/>
</dbReference>
<proteinExistence type="predicted"/>
<reference evidence="2" key="1">
    <citation type="submission" date="2016-10" db="EMBL/GenBank/DDBJ databases">
        <authorList>
            <person name="Varghese N."/>
            <person name="Submissions S."/>
        </authorList>
    </citation>
    <scope>NUCLEOTIDE SEQUENCE [LARGE SCALE GENOMIC DNA]</scope>
    <source>
        <strain evidence="2">DSM 217</strain>
    </source>
</reference>
<evidence type="ECO:0000313" key="1">
    <source>
        <dbReference type="EMBL" id="SDX47187.1"/>
    </source>
</evidence>
<dbReference type="RefSeq" id="WP_093037071.1">
    <property type="nucleotide sequence ID" value="NZ_FNNZ01000028.1"/>
</dbReference>
<accession>A0A1H3BZ47</accession>
<keyword evidence="2" id="KW-1185">Reference proteome</keyword>
<dbReference type="EMBL" id="FNNZ01000028">
    <property type="protein sequence ID" value="SDX47187.1"/>
    <property type="molecule type" value="Genomic_DNA"/>
</dbReference>
<sequence>MAEDKHTAPEVFFDCGLFDEAARGNREAVRVLAKNAAHSLRLKNEREDLTRWLMDCLGRVAAGEEPNRAFGWTVGNRPPIKRELLNWTLARYVSDLRACGHSRKDALDKVGRAANMDGRKGGALEAIYDQFKGVAFEDLAWTPLPADYSERTASIETRLSNILASEPPK</sequence>
<gene>
    <name evidence="1" type="ORF">SAMN05421783_12848</name>
</gene>
<protein>
    <submittedName>
        <fullName evidence="1">Uncharacterized protein</fullName>
    </submittedName>
</protein>
<organism evidence="1 2">
    <name type="scientific">Thiocapsa roseopersicina</name>
    <dbReference type="NCBI Taxonomy" id="1058"/>
    <lineage>
        <taxon>Bacteria</taxon>
        <taxon>Pseudomonadati</taxon>
        <taxon>Pseudomonadota</taxon>
        <taxon>Gammaproteobacteria</taxon>
        <taxon>Chromatiales</taxon>
        <taxon>Chromatiaceae</taxon>
        <taxon>Thiocapsa</taxon>
    </lineage>
</organism>
<dbReference type="STRING" id="1058.SAMN05421783_12848"/>
<dbReference type="AlphaFoldDB" id="A0A1H3BZ47"/>
<name>A0A1H3BZ47_THIRO</name>
<evidence type="ECO:0000313" key="2">
    <source>
        <dbReference type="Proteomes" id="UP000198816"/>
    </source>
</evidence>